<keyword evidence="1" id="KW-0472">Membrane</keyword>
<keyword evidence="3" id="KW-1185">Reference proteome</keyword>
<gene>
    <name evidence="2" type="ORF">TSPI_04411</name>
</gene>
<organism evidence="2 3">
    <name type="scientific">Trichinella spiralis</name>
    <name type="common">Trichina worm</name>
    <dbReference type="NCBI Taxonomy" id="6334"/>
    <lineage>
        <taxon>Eukaryota</taxon>
        <taxon>Metazoa</taxon>
        <taxon>Ecdysozoa</taxon>
        <taxon>Nematoda</taxon>
        <taxon>Enoplea</taxon>
        <taxon>Dorylaimia</taxon>
        <taxon>Trichinellida</taxon>
        <taxon>Trichinellidae</taxon>
        <taxon>Trichinella</taxon>
    </lineage>
</organism>
<evidence type="ECO:0000256" key="1">
    <source>
        <dbReference type="SAM" id="Phobius"/>
    </source>
</evidence>
<name>A0ABR3K464_TRISP</name>
<keyword evidence="1" id="KW-0812">Transmembrane</keyword>
<evidence type="ECO:0000313" key="2">
    <source>
        <dbReference type="EMBL" id="KAL1228625.1"/>
    </source>
</evidence>
<dbReference type="EMBL" id="JBEUSY010000501">
    <property type="protein sequence ID" value="KAL1228625.1"/>
    <property type="molecule type" value="Genomic_DNA"/>
</dbReference>
<accession>A0ABR3K464</accession>
<feature type="transmembrane region" description="Helical" evidence="1">
    <location>
        <begin position="6"/>
        <end position="27"/>
    </location>
</feature>
<proteinExistence type="predicted"/>
<evidence type="ECO:0000313" key="3">
    <source>
        <dbReference type="Proteomes" id="UP001558632"/>
    </source>
</evidence>
<protein>
    <submittedName>
        <fullName evidence="2">Fc receptor-like protein</fullName>
    </submittedName>
</protein>
<keyword evidence="1" id="KW-1133">Transmembrane helix</keyword>
<reference evidence="2 3" key="1">
    <citation type="submission" date="2024-07" db="EMBL/GenBank/DDBJ databases">
        <title>Enhanced genomic and transcriptomic resources for Trichinella pseudospiralis and T. spiralis underpin the discovery of pronounced molecular differences between stages and species.</title>
        <authorList>
            <person name="Pasi K.K."/>
            <person name="La Rosa G."/>
            <person name="Gomez-Morales M.A."/>
            <person name="Tosini F."/>
            <person name="Sumanam S."/>
            <person name="Young N.D."/>
            <person name="Chang B.C."/>
            <person name="Robin G.B."/>
        </authorList>
    </citation>
    <scope>NUCLEOTIDE SEQUENCE [LARGE SCALE GENOMIC DNA]</scope>
    <source>
        <strain evidence="2">ISS534</strain>
    </source>
</reference>
<comment type="caution">
    <text evidence="2">The sequence shown here is derived from an EMBL/GenBank/DDBJ whole genome shotgun (WGS) entry which is preliminary data.</text>
</comment>
<dbReference type="Proteomes" id="UP001558632">
    <property type="component" value="Unassembled WGS sequence"/>
</dbReference>
<sequence length="91" mass="10334">MQKNISTALACLVHSMMVISIAGYFFLKFVSKPTAGSRSPDNIVAFKRQQDSRCNNYTRSLQPTHYRNPPSILNLRPLHFHRPAAVKSRGF</sequence>